<name>A0A6A7AZ77_9PLEO</name>
<keyword evidence="2" id="KW-1185">Reference proteome</keyword>
<dbReference type="EMBL" id="MU006323">
    <property type="protein sequence ID" value="KAF2847687.1"/>
    <property type="molecule type" value="Genomic_DNA"/>
</dbReference>
<evidence type="ECO:0000313" key="1">
    <source>
        <dbReference type="EMBL" id="KAF2847687.1"/>
    </source>
</evidence>
<dbReference type="Proteomes" id="UP000799423">
    <property type="component" value="Unassembled WGS sequence"/>
</dbReference>
<gene>
    <name evidence="1" type="ORF">T440DRAFT_185660</name>
</gene>
<accession>A0A6A7AZ77</accession>
<dbReference type="AlphaFoldDB" id="A0A6A7AZ77"/>
<proteinExistence type="predicted"/>
<reference evidence="1" key="1">
    <citation type="submission" date="2020-01" db="EMBL/GenBank/DDBJ databases">
        <authorList>
            <consortium name="DOE Joint Genome Institute"/>
            <person name="Haridas S."/>
            <person name="Albert R."/>
            <person name="Binder M."/>
            <person name="Bloem J."/>
            <person name="Labutti K."/>
            <person name="Salamov A."/>
            <person name="Andreopoulos B."/>
            <person name="Baker S.E."/>
            <person name="Barry K."/>
            <person name="Bills G."/>
            <person name="Bluhm B.H."/>
            <person name="Cannon C."/>
            <person name="Castanera R."/>
            <person name="Culley D.E."/>
            <person name="Daum C."/>
            <person name="Ezra D."/>
            <person name="Gonzalez J.B."/>
            <person name="Henrissat B."/>
            <person name="Kuo A."/>
            <person name="Liang C."/>
            <person name="Lipzen A."/>
            <person name="Lutzoni F."/>
            <person name="Magnuson J."/>
            <person name="Mondo S."/>
            <person name="Nolan M."/>
            <person name="Ohm R."/>
            <person name="Pangilinan J."/>
            <person name="Park H.-J."/>
            <person name="Ramirez L."/>
            <person name="Alfaro M."/>
            <person name="Sun H."/>
            <person name="Tritt A."/>
            <person name="Yoshinaga Y."/>
            <person name="Zwiers L.-H."/>
            <person name="Turgeon B.G."/>
            <person name="Goodwin S.B."/>
            <person name="Spatafora J.W."/>
            <person name="Crous P.W."/>
            <person name="Grigoriev I.V."/>
        </authorList>
    </citation>
    <scope>NUCLEOTIDE SEQUENCE</scope>
    <source>
        <strain evidence="1">IPT5</strain>
    </source>
</reference>
<protein>
    <submittedName>
        <fullName evidence="1">Uncharacterized protein</fullName>
    </submittedName>
</protein>
<evidence type="ECO:0000313" key="2">
    <source>
        <dbReference type="Proteomes" id="UP000799423"/>
    </source>
</evidence>
<sequence>MATCARPQRFGVRVFRPRLSSEHASLHTAIVFVTVKPRLYGSSLQHPHLQRSLYIPAFDFLCIACTKHFGRFKTYFLDQMGWSCWALTILSCLNCSVMHFYPRTFTSIVFSNQMAKCVLPWRLVGYRWRLRMSGDCSWGCPISVTRNHVMREKIARRHGM</sequence>
<organism evidence="1 2">
    <name type="scientific">Plenodomus tracheiphilus IPT5</name>
    <dbReference type="NCBI Taxonomy" id="1408161"/>
    <lineage>
        <taxon>Eukaryota</taxon>
        <taxon>Fungi</taxon>
        <taxon>Dikarya</taxon>
        <taxon>Ascomycota</taxon>
        <taxon>Pezizomycotina</taxon>
        <taxon>Dothideomycetes</taxon>
        <taxon>Pleosporomycetidae</taxon>
        <taxon>Pleosporales</taxon>
        <taxon>Pleosporineae</taxon>
        <taxon>Leptosphaeriaceae</taxon>
        <taxon>Plenodomus</taxon>
    </lineage>
</organism>